<comment type="caution">
    <text evidence="4">The sequence shown here is derived from an EMBL/GenBank/DDBJ whole genome shotgun (WGS) entry which is preliminary data.</text>
</comment>
<evidence type="ECO:0000256" key="3">
    <source>
        <dbReference type="PROSITE-ProRule" id="PRU00023"/>
    </source>
</evidence>
<dbReference type="Proteomes" id="UP000654075">
    <property type="component" value="Unassembled WGS sequence"/>
</dbReference>
<keyword evidence="5" id="KW-1185">Reference proteome</keyword>
<protein>
    <submittedName>
        <fullName evidence="4">Uncharacterized protein</fullName>
    </submittedName>
</protein>
<dbReference type="SMART" id="SM00248">
    <property type="entry name" value="ANK"/>
    <property type="match status" value="3"/>
</dbReference>
<feature type="repeat" description="ANK" evidence="3">
    <location>
        <begin position="103"/>
        <end position="135"/>
    </location>
</feature>
<evidence type="ECO:0000313" key="5">
    <source>
        <dbReference type="Proteomes" id="UP000654075"/>
    </source>
</evidence>
<name>A0A813D8W5_POLGL</name>
<dbReference type="Pfam" id="PF12796">
    <property type="entry name" value="Ank_2"/>
    <property type="match status" value="1"/>
</dbReference>
<dbReference type="InterPro" id="IPR002110">
    <property type="entry name" value="Ankyrin_rpt"/>
</dbReference>
<feature type="repeat" description="ANK" evidence="3">
    <location>
        <begin position="65"/>
        <end position="85"/>
    </location>
</feature>
<dbReference type="OMA" id="MEMEMSH"/>
<evidence type="ECO:0000256" key="2">
    <source>
        <dbReference type="ARBA" id="ARBA00023043"/>
    </source>
</evidence>
<dbReference type="Gene3D" id="1.25.40.20">
    <property type="entry name" value="Ankyrin repeat-containing domain"/>
    <property type="match status" value="1"/>
</dbReference>
<dbReference type="PROSITE" id="PS50088">
    <property type="entry name" value="ANK_REPEAT"/>
    <property type="match status" value="2"/>
</dbReference>
<feature type="non-terminal residue" evidence="4">
    <location>
        <position position="1398"/>
    </location>
</feature>
<dbReference type="PANTHER" id="PTHR24198:SF165">
    <property type="entry name" value="ANKYRIN REPEAT-CONTAINING PROTEIN-RELATED"/>
    <property type="match status" value="1"/>
</dbReference>
<gene>
    <name evidence="4" type="ORF">PGLA1383_LOCUS1069</name>
</gene>
<dbReference type="OrthoDB" id="432401at2759"/>
<dbReference type="InterPro" id="IPR036770">
    <property type="entry name" value="Ankyrin_rpt-contain_sf"/>
</dbReference>
<organism evidence="4 5">
    <name type="scientific">Polarella glacialis</name>
    <name type="common">Dinoflagellate</name>
    <dbReference type="NCBI Taxonomy" id="89957"/>
    <lineage>
        <taxon>Eukaryota</taxon>
        <taxon>Sar</taxon>
        <taxon>Alveolata</taxon>
        <taxon>Dinophyceae</taxon>
        <taxon>Suessiales</taxon>
        <taxon>Suessiaceae</taxon>
        <taxon>Polarella</taxon>
    </lineage>
</organism>
<dbReference type="Pfam" id="PF20717">
    <property type="entry name" value="DUF6829"/>
    <property type="match status" value="3"/>
</dbReference>
<evidence type="ECO:0000313" key="4">
    <source>
        <dbReference type="EMBL" id="CAE8582064.1"/>
    </source>
</evidence>
<dbReference type="SUPFAM" id="SSF48403">
    <property type="entry name" value="Ankyrin repeat"/>
    <property type="match status" value="1"/>
</dbReference>
<reference evidence="4" key="1">
    <citation type="submission" date="2021-02" db="EMBL/GenBank/DDBJ databases">
        <authorList>
            <person name="Dougan E. K."/>
            <person name="Rhodes N."/>
            <person name="Thang M."/>
            <person name="Chan C."/>
        </authorList>
    </citation>
    <scope>NUCLEOTIDE SEQUENCE</scope>
</reference>
<keyword evidence="2 3" id="KW-0040">ANK repeat</keyword>
<dbReference type="InterPro" id="IPR049232">
    <property type="entry name" value="DUF6829"/>
</dbReference>
<proteinExistence type="predicted"/>
<sequence>MVKGFQDFFSASAISSGVGLDQLPNMKALLTENWWVQMLDMLAEAWPHNYVKLMEMKIETNEASDGNTFLHLAASVGHLHIFRLLRLFSDANQAVLFKTRQGDLQTPLHVAAEKGHLMVCRLILEQKAPVDVKDAKDRLPLHLALQRGQSRTGKFLLDELEQVQRAGSHPRRDLKKQHSKRAMAQSPIEKLACRLTADSGAAAPMSEEEFKAAIPETFVEMGYFGEQDKADKVRQMAALMSIYWVSSKRYDLFTRGQAPEVRLTTASWSHWMDWVDQAVVLTPKRVAALLVYCAIAGVGKIKSIRSEFASDATEPTQALASIVQNHPTLLPSFQCLEEEDQQMIIYCLKANFNFGQFLQGENLPVNLVIAKEILANEETRNTMSFFLTFVFASLCAVFGFKGLEGAIFMTEEQYSNFRDGLEALFSLNSLDALTVYNNYLARRAQLAGLDFVEYNKEHKALCRLACLTRVFDQAEGKIVESEFKSLKPQERAELTRFLVEDGCSRRGTVLFHLPNVMQNASLNPAITLAQAMRQLIKMYELAEVAFPSTPGEMGVNTVMVEAMANHAKSCKDPEIFDCTNFELVANADNTGKIVLSPWQIVTDPDVLQRLRVECDSLLSEVQLRSIRENAFAARVSAGAIFPEFRYFNDDNDPAVAELQKQAKCAMLSVFWTMSDQYEAFTRSQLVSEQLSEASWQDLRSWLDPMVEDLDTVMIICTSILVSAVCQIPKFRKQLAPGISEHSEIIRHVLENCPKVLPSYTRLEEGPRQLLRACLEHDFNLERFFSAESPPACLSVLLELMKSQQGQQDASHCLFISLASSVMKLAGSMGDKSQEGSLYMTQSRFLKLKVGLDCIAKMDTEGLSEKEVYNNMLQACDLPFEASDPDSIAAARLACLTDMTDGTTVASCLRVLTSEDHEVMVRHLTADGMTQRPAVALFDAPAFLQKSAANPEIGLSQAVRILLRVYKVAAQEFEGSSRGVVVKFASDFVGSAKFQDAPFELKLIHDGEAVVLPKVWIPVNNPTVLQSLANEALDLCSLMLKSKISEERFKADIDRIYPELSYFNPNDQRHRDQTVSAMLCVFWLVTGNHEAFIRGQAPDKQLSRQSWVWIQDWMLKEVKLSSEAALDAMMTFMAIHALGKFDEFRENFAPGFDARGHDLALAAILEEMPEIVPSFARLSERHQTLIMDSLRVDFQFNQFLQGGYTAANLLMVKDKLSKHGGHCHMFFIFRIFAQMCGKEGFKSCAGSLFMHEVQFRRCLPGLTALQQLRALDGKVAYDEFILLRGSKAMSRFASPEHEALSRLLCLGEANDAKEGQSMCDAFDELTAEERGSLSRWLNGDGIKRDNRTEAAAPGIVICGASELLKNAEATKGFGLVSALRMMLKVQQLCVTYLHENRIT</sequence>
<evidence type="ECO:0000256" key="1">
    <source>
        <dbReference type="ARBA" id="ARBA00022737"/>
    </source>
</evidence>
<dbReference type="PROSITE" id="PS50297">
    <property type="entry name" value="ANK_REP_REGION"/>
    <property type="match status" value="2"/>
</dbReference>
<accession>A0A813D8W5</accession>
<dbReference type="PANTHER" id="PTHR24198">
    <property type="entry name" value="ANKYRIN REPEAT AND PROTEIN KINASE DOMAIN-CONTAINING PROTEIN"/>
    <property type="match status" value="1"/>
</dbReference>
<dbReference type="EMBL" id="CAJNNV010000280">
    <property type="protein sequence ID" value="CAE8582064.1"/>
    <property type="molecule type" value="Genomic_DNA"/>
</dbReference>
<keyword evidence="1" id="KW-0677">Repeat</keyword>